<accession>A0A9D2KFH8</accession>
<organism evidence="1 2">
    <name type="scientific">Candidatus Gallimonas gallistercoris</name>
    <dbReference type="NCBI Taxonomy" id="2838602"/>
    <lineage>
        <taxon>Bacteria</taxon>
        <taxon>Bacillati</taxon>
        <taxon>Bacillota</taxon>
        <taxon>Clostridia</taxon>
        <taxon>Candidatus Gallimonas</taxon>
    </lineage>
</organism>
<gene>
    <name evidence="1" type="ORF">H9797_00505</name>
</gene>
<reference evidence="1" key="1">
    <citation type="journal article" date="2021" name="PeerJ">
        <title>Extensive microbial diversity within the chicken gut microbiome revealed by metagenomics and culture.</title>
        <authorList>
            <person name="Gilroy R."/>
            <person name="Ravi A."/>
            <person name="Getino M."/>
            <person name="Pursley I."/>
            <person name="Horton D.L."/>
            <person name="Alikhan N.F."/>
            <person name="Baker D."/>
            <person name="Gharbi K."/>
            <person name="Hall N."/>
            <person name="Watson M."/>
            <person name="Adriaenssens E.M."/>
            <person name="Foster-Nyarko E."/>
            <person name="Jarju S."/>
            <person name="Secka A."/>
            <person name="Antonio M."/>
            <person name="Oren A."/>
            <person name="Chaudhuri R.R."/>
            <person name="La Ragione R."/>
            <person name="Hildebrand F."/>
            <person name="Pallen M.J."/>
        </authorList>
    </citation>
    <scope>NUCLEOTIDE SEQUENCE</scope>
    <source>
        <strain evidence="1">CHK156-179</strain>
    </source>
</reference>
<comment type="caution">
    <text evidence="1">The sequence shown here is derived from an EMBL/GenBank/DDBJ whole genome shotgun (WGS) entry which is preliminary data.</text>
</comment>
<reference evidence="1" key="2">
    <citation type="submission" date="2021-04" db="EMBL/GenBank/DDBJ databases">
        <authorList>
            <person name="Gilroy R."/>
        </authorList>
    </citation>
    <scope>NUCLEOTIDE SEQUENCE</scope>
    <source>
        <strain evidence="1">CHK156-179</strain>
    </source>
</reference>
<name>A0A9D2KFH8_9FIRM</name>
<evidence type="ECO:0000313" key="1">
    <source>
        <dbReference type="EMBL" id="HJA01847.1"/>
    </source>
</evidence>
<dbReference type="EMBL" id="DXAJ01000012">
    <property type="protein sequence ID" value="HJA01847.1"/>
    <property type="molecule type" value="Genomic_DNA"/>
</dbReference>
<evidence type="ECO:0000313" key="2">
    <source>
        <dbReference type="Proteomes" id="UP000824221"/>
    </source>
</evidence>
<protein>
    <submittedName>
        <fullName evidence="1">Uncharacterized protein</fullName>
    </submittedName>
</protein>
<dbReference type="AlphaFoldDB" id="A0A9D2KFH8"/>
<dbReference type="Proteomes" id="UP000824221">
    <property type="component" value="Unassembled WGS sequence"/>
</dbReference>
<proteinExistence type="predicted"/>
<sequence>MMEQGKCWNCRYFSRYYTKETTRFRSTKFGRCCKAGEAVESNGGCERYMRRERCKRSETMLRVCLGDILRQLKELRCILEEERETRDEDGK</sequence>